<evidence type="ECO:0000256" key="3">
    <source>
        <dbReference type="ARBA" id="ARBA00023163"/>
    </source>
</evidence>
<accession>A0A4R5KSK1</accession>
<organism evidence="5 6">
    <name type="scientific">Paenibacillus piri</name>
    <dbReference type="NCBI Taxonomy" id="2547395"/>
    <lineage>
        <taxon>Bacteria</taxon>
        <taxon>Bacillati</taxon>
        <taxon>Bacillota</taxon>
        <taxon>Bacilli</taxon>
        <taxon>Bacillales</taxon>
        <taxon>Paenibacillaceae</taxon>
        <taxon>Paenibacillus</taxon>
    </lineage>
</organism>
<evidence type="ECO:0000313" key="5">
    <source>
        <dbReference type="EMBL" id="TDF98771.1"/>
    </source>
</evidence>
<reference evidence="5 6" key="1">
    <citation type="submission" date="2019-03" db="EMBL/GenBank/DDBJ databases">
        <title>This is whole genome sequence of Paenibacillus sp MS74 strain.</title>
        <authorList>
            <person name="Trinh H.N."/>
        </authorList>
    </citation>
    <scope>NUCLEOTIDE SEQUENCE [LARGE SCALE GENOMIC DNA]</scope>
    <source>
        <strain evidence="5 6">MS74</strain>
    </source>
</reference>
<dbReference type="SMART" id="SM00342">
    <property type="entry name" value="HTH_ARAC"/>
    <property type="match status" value="1"/>
</dbReference>
<evidence type="ECO:0000256" key="2">
    <source>
        <dbReference type="ARBA" id="ARBA00023125"/>
    </source>
</evidence>
<dbReference type="PROSITE" id="PS00041">
    <property type="entry name" value="HTH_ARAC_FAMILY_1"/>
    <property type="match status" value="1"/>
</dbReference>
<evidence type="ECO:0000313" key="6">
    <source>
        <dbReference type="Proteomes" id="UP000295636"/>
    </source>
</evidence>
<keyword evidence="2" id="KW-0238">DNA-binding</keyword>
<dbReference type="PANTHER" id="PTHR43280">
    <property type="entry name" value="ARAC-FAMILY TRANSCRIPTIONAL REGULATOR"/>
    <property type="match status" value="1"/>
</dbReference>
<dbReference type="OrthoDB" id="2566489at2"/>
<dbReference type="EMBL" id="SMRT01000003">
    <property type="protein sequence ID" value="TDF98771.1"/>
    <property type="molecule type" value="Genomic_DNA"/>
</dbReference>
<dbReference type="InterPro" id="IPR011051">
    <property type="entry name" value="RmlC_Cupin_sf"/>
</dbReference>
<dbReference type="RefSeq" id="WP_133227145.1">
    <property type="nucleotide sequence ID" value="NZ_SMRT01000003.1"/>
</dbReference>
<dbReference type="InterPro" id="IPR018062">
    <property type="entry name" value="HTH_AraC-typ_CS"/>
</dbReference>
<feature type="domain" description="HTH araC/xylS-type" evidence="4">
    <location>
        <begin position="169"/>
        <end position="267"/>
    </location>
</feature>
<keyword evidence="1" id="KW-0805">Transcription regulation</keyword>
<name>A0A4R5KSK1_9BACL</name>
<protein>
    <submittedName>
        <fullName evidence="5">AraC family transcriptional regulator</fullName>
    </submittedName>
</protein>
<dbReference type="GO" id="GO:0003700">
    <property type="term" value="F:DNA-binding transcription factor activity"/>
    <property type="evidence" value="ECO:0007669"/>
    <property type="project" value="InterPro"/>
</dbReference>
<dbReference type="PROSITE" id="PS01124">
    <property type="entry name" value="HTH_ARAC_FAMILY_2"/>
    <property type="match status" value="1"/>
</dbReference>
<dbReference type="Pfam" id="PF02311">
    <property type="entry name" value="AraC_binding"/>
    <property type="match status" value="1"/>
</dbReference>
<dbReference type="SUPFAM" id="SSF46689">
    <property type="entry name" value="Homeodomain-like"/>
    <property type="match status" value="2"/>
</dbReference>
<evidence type="ECO:0000259" key="4">
    <source>
        <dbReference type="PROSITE" id="PS01124"/>
    </source>
</evidence>
<dbReference type="InterPro" id="IPR009057">
    <property type="entry name" value="Homeodomain-like_sf"/>
</dbReference>
<dbReference type="PANTHER" id="PTHR43280:SF2">
    <property type="entry name" value="HTH-TYPE TRANSCRIPTIONAL REGULATOR EXSA"/>
    <property type="match status" value="1"/>
</dbReference>
<comment type="caution">
    <text evidence="5">The sequence shown here is derived from an EMBL/GenBank/DDBJ whole genome shotgun (WGS) entry which is preliminary data.</text>
</comment>
<dbReference type="AlphaFoldDB" id="A0A4R5KSK1"/>
<dbReference type="InterPro" id="IPR014710">
    <property type="entry name" value="RmlC-like_jellyroll"/>
</dbReference>
<proteinExistence type="predicted"/>
<dbReference type="Gene3D" id="1.10.10.60">
    <property type="entry name" value="Homeodomain-like"/>
    <property type="match status" value="2"/>
</dbReference>
<gene>
    <name evidence="5" type="ORF">E1757_09625</name>
</gene>
<dbReference type="GO" id="GO:0043565">
    <property type="term" value="F:sequence-specific DNA binding"/>
    <property type="evidence" value="ECO:0007669"/>
    <property type="project" value="InterPro"/>
</dbReference>
<dbReference type="InterPro" id="IPR020449">
    <property type="entry name" value="Tscrpt_reg_AraC-type_HTH"/>
</dbReference>
<dbReference type="InterPro" id="IPR003313">
    <property type="entry name" value="AraC-bd"/>
</dbReference>
<dbReference type="InterPro" id="IPR018060">
    <property type="entry name" value="HTH_AraC"/>
</dbReference>
<dbReference type="Proteomes" id="UP000295636">
    <property type="component" value="Unassembled WGS sequence"/>
</dbReference>
<sequence length="277" mass="31156">MIRTCRHVNPQKEKMLGGIHPYWELLYVISGQVQLQWMGESFLLQPQSLILLYPSTPHQVTALTAECSFWFAELDAGSGVSVPDLEQSIVWNRQQSAAASFYIDEPAYGVTLNLLTSAICSGSLEASDYNRKIAALDFQKLLLIIKARLDRKSDAPASSDPSAADEAVVFLMRYMETEYNKPLTLAAMSELTHFNPSYLIRIFKRCSGVTPAQYLQSLRLNAAACFLSATGLSVEEIALRCGYRSIHYFSQSFKKNFGVSPSLWRCRMNLISRNRIM</sequence>
<dbReference type="PRINTS" id="PR00032">
    <property type="entry name" value="HTHARAC"/>
</dbReference>
<dbReference type="SUPFAM" id="SSF51182">
    <property type="entry name" value="RmlC-like cupins"/>
    <property type="match status" value="1"/>
</dbReference>
<dbReference type="CDD" id="cd02208">
    <property type="entry name" value="cupin_RmlC-like"/>
    <property type="match status" value="1"/>
</dbReference>
<keyword evidence="3" id="KW-0804">Transcription</keyword>
<dbReference type="Gene3D" id="2.60.120.10">
    <property type="entry name" value="Jelly Rolls"/>
    <property type="match status" value="1"/>
</dbReference>
<dbReference type="Pfam" id="PF12833">
    <property type="entry name" value="HTH_18"/>
    <property type="match status" value="1"/>
</dbReference>
<keyword evidence="6" id="KW-1185">Reference proteome</keyword>
<evidence type="ECO:0000256" key="1">
    <source>
        <dbReference type="ARBA" id="ARBA00023015"/>
    </source>
</evidence>